<gene>
    <name evidence="3" type="ORF">F0919_14715</name>
</gene>
<dbReference type="Gene3D" id="3.40.50.2000">
    <property type="entry name" value="Glycogen Phosphorylase B"/>
    <property type="match status" value="2"/>
</dbReference>
<evidence type="ECO:0000259" key="2">
    <source>
        <dbReference type="Pfam" id="PF13579"/>
    </source>
</evidence>
<feature type="domain" description="Glycosyl transferase family 1" evidence="1">
    <location>
        <begin position="212"/>
        <end position="381"/>
    </location>
</feature>
<accession>A0A5M6CF76</accession>
<dbReference type="AlphaFoldDB" id="A0A5M6CF76"/>
<dbReference type="Proteomes" id="UP000323632">
    <property type="component" value="Unassembled WGS sequence"/>
</dbReference>
<dbReference type="PANTHER" id="PTHR12526">
    <property type="entry name" value="GLYCOSYLTRANSFERASE"/>
    <property type="match status" value="1"/>
</dbReference>
<name>A0A5M6CF76_9BACT</name>
<organism evidence="3 4">
    <name type="scientific">Taibaiella lutea</name>
    <dbReference type="NCBI Taxonomy" id="2608001"/>
    <lineage>
        <taxon>Bacteria</taxon>
        <taxon>Pseudomonadati</taxon>
        <taxon>Bacteroidota</taxon>
        <taxon>Chitinophagia</taxon>
        <taxon>Chitinophagales</taxon>
        <taxon>Chitinophagaceae</taxon>
        <taxon>Taibaiella</taxon>
    </lineage>
</organism>
<dbReference type="InterPro" id="IPR001296">
    <property type="entry name" value="Glyco_trans_1"/>
</dbReference>
<feature type="domain" description="Glycosyltransferase subfamily 4-like N-terminal" evidence="2">
    <location>
        <begin position="18"/>
        <end position="197"/>
    </location>
</feature>
<evidence type="ECO:0000313" key="3">
    <source>
        <dbReference type="EMBL" id="KAA5533781.1"/>
    </source>
</evidence>
<dbReference type="CDD" id="cd03794">
    <property type="entry name" value="GT4_WbuB-like"/>
    <property type="match status" value="1"/>
</dbReference>
<sequence>MKILIVSQYFWPESFKINDLALGLKERGHEVTIFTGKPNYPKGAFYEGYSFWKKADEYWEGIKIYRSNLLPRGKGGGLRLMANYLSFAFFASVKAFFQKGDFDAILVYEPSPITVGIPAIALGKKLKVPVYFWVQDLWPESISAAGQINNKLILNTANAITKWIYKHSKKVLIQSEAFTEYITNQGVPLEKLVYYPNSTESYYKPVMPSDEIKNLLPKDGFIVLFAGNIGECQDFETTVEAARLVIEKEKKIHFVILGDGRKKKFVEEQVSKYNLQNNFHLLGSFSSQTMPAFFACADALLVTLGDDRIFDLTIPSKVQSYLACGKAIIGSLNGEGAKVIETANAGVVAPAGHPEKLAAKILELFNTDPETRAKMGKEGRQFFNENFERELLLDRLVEILKK</sequence>
<dbReference type="Pfam" id="PF00534">
    <property type="entry name" value="Glycos_transf_1"/>
    <property type="match status" value="1"/>
</dbReference>
<dbReference type="GO" id="GO:0016757">
    <property type="term" value="F:glycosyltransferase activity"/>
    <property type="evidence" value="ECO:0007669"/>
    <property type="project" value="InterPro"/>
</dbReference>
<reference evidence="3 4" key="1">
    <citation type="submission" date="2019-09" db="EMBL/GenBank/DDBJ databases">
        <title>Genome sequence and assembly of Taibaiella sp.</title>
        <authorList>
            <person name="Chhetri G."/>
        </authorList>
    </citation>
    <scope>NUCLEOTIDE SEQUENCE [LARGE SCALE GENOMIC DNA]</scope>
    <source>
        <strain evidence="3 4">KVB11</strain>
    </source>
</reference>
<protein>
    <submittedName>
        <fullName evidence="3">Glycosyltransferase family 4 protein</fullName>
    </submittedName>
</protein>
<comment type="caution">
    <text evidence="3">The sequence shown here is derived from an EMBL/GenBank/DDBJ whole genome shotgun (WGS) entry which is preliminary data.</text>
</comment>
<dbReference type="RefSeq" id="WP_150033527.1">
    <property type="nucleotide sequence ID" value="NZ_VWSH01000003.1"/>
</dbReference>
<dbReference type="Pfam" id="PF13579">
    <property type="entry name" value="Glyco_trans_4_4"/>
    <property type="match status" value="1"/>
</dbReference>
<evidence type="ECO:0000313" key="4">
    <source>
        <dbReference type="Proteomes" id="UP000323632"/>
    </source>
</evidence>
<proteinExistence type="predicted"/>
<evidence type="ECO:0000259" key="1">
    <source>
        <dbReference type="Pfam" id="PF00534"/>
    </source>
</evidence>
<keyword evidence="3" id="KW-0808">Transferase</keyword>
<dbReference type="SUPFAM" id="SSF53756">
    <property type="entry name" value="UDP-Glycosyltransferase/glycogen phosphorylase"/>
    <property type="match status" value="1"/>
</dbReference>
<keyword evidence="4" id="KW-1185">Reference proteome</keyword>
<dbReference type="InterPro" id="IPR028098">
    <property type="entry name" value="Glyco_trans_4-like_N"/>
</dbReference>
<dbReference type="EMBL" id="VWSH01000003">
    <property type="protein sequence ID" value="KAA5533781.1"/>
    <property type="molecule type" value="Genomic_DNA"/>
</dbReference>